<organism evidence="7 8">
    <name type="scientific">Halalkalibacter akibai (strain ATCC 43226 / DSM 21942 / CIP 109018 / JCM 9157 / 1139)</name>
    <name type="common">Bacillus akibai</name>
    <dbReference type="NCBI Taxonomy" id="1236973"/>
    <lineage>
        <taxon>Bacteria</taxon>
        <taxon>Bacillati</taxon>
        <taxon>Bacillota</taxon>
        <taxon>Bacilli</taxon>
        <taxon>Bacillales</taxon>
        <taxon>Bacillaceae</taxon>
        <taxon>Halalkalibacter</taxon>
    </lineage>
</organism>
<evidence type="ECO:0000256" key="2">
    <source>
        <dbReference type="ARBA" id="ARBA00023136"/>
    </source>
</evidence>
<accession>W4QR05</accession>
<feature type="domain" description="OmpA-like" evidence="6">
    <location>
        <begin position="91"/>
        <end position="224"/>
    </location>
</feature>
<keyword evidence="5" id="KW-0812">Transmembrane</keyword>
<dbReference type="Gene3D" id="3.30.1330.60">
    <property type="entry name" value="OmpA-like domain"/>
    <property type="match status" value="1"/>
</dbReference>
<dbReference type="SUPFAM" id="SSF103088">
    <property type="entry name" value="OmpA-like"/>
    <property type="match status" value="1"/>
</dbReference>
<dbReference type="STRING" id="1236973.JCM9157_1106"/>
<dbReference type="EMBL" id="BAUV01000005">
    <property type="protein sequence ID" value="GAE34073.1"/>
    <property type="molecule type" value="Genomic_DNA"/>
</dbReference>
<dbReference type="InterPro" id="IPR006665">
    <property type="entry name" value="OmpA-like"/>
</dbReference>
<dbReference type="OrthoDB" id="9805566at2"/>
<dbReference type="PRINTS" id="PR01021">
    <property type="entry name" value="OMPADOMAIN"/>
</dbReference>
<reference evidence="7 8" key="1">
    <citation type="journal article" date="2014" name="Genome Announc.">
        <title>Draft Genome Sequences of Three Alkaliphilic Bacillus Strains, Bacillus wakoensis JCM 9140T, Bacillus akibai JCM 9157T, and Bacillus hemicellulosilyticus JCM 9152T.</title>
        <authorList>
            <person name="Yuki M."/>
            <person name="Oshima K."/>
            <person name="Suda W."/>
            <person name="Oshida Y."/>
            <person name="Kitamura K."/>
            <person name="Iida T."/>
            <person name="Hattori M."/>
            <person name="Ohkuma M."/>
        </authorList>
    </citation>
    <scope>NUCLEOTIDE SEQUENCE [LARGE SCALE GENOMIC DNA]</scope>
    <source>
        <strain evidence="7 8">JCM 9157</strain>
    </source>
</reference>
<dbReference type="GO" id="GO:0009279">
    <property type="term" value="C:cell outer membrane"/>
    <property type="evidence" value="ECO:0007669"/>
    <property type="project" value="UniProtKB-SubCell"/>
</dbReference>
<protein>
    <submittedName>
        <fullName evidence="7">Putative periplasmic protein</fullName>
    </submittedName>
</protein>
<dbReference type="AlphaFoldDB" id="W4QR05"/>
<dbReference type="eggNOG" id="COG2885">
    <property type="taxonomic scope" value="Bacteria"/>
</dbReference>
<evidence type="ECO:0000259" key="6">
    <source>
        <dbReference type="PROSITE" id="PS51123"/>
    </source>
</evidence>
<proteinExistence type="predicted"/>
<comment type="subcellular location">
    <subcellularLocation>
        <location evidence="1">Cell outer membrane</location>
    </subcellularLocation>
</comment>
<keyword evidence="2 4" id="KW-0472">Membrane</keyword>
<sequence>MNQKYRRLLNNGSDDNDFWPSFTDVLSTILLVVLLFLIAIILNREDVLAEKEKTIDAQEEVINYFIGIHADIIEDLEKEFAETDLKIEIDKETGAIKFQNDLLFETGKDRIRQVFKDDLEVFIPAYFSVLYGQYGEHIAEIVVEGHTDDVGSFMNNLELSQRRAFSVVQYILSDEFGDYPHKDLVKNNITANGRSKSQLRYLEDGKTVDRENSRRVEFKFRLKNAENIEEVIRDLKETN</sequence>
<comment type="caution">
    <text evidence="7">The sequence shown here is derived from an EMBL/GenBank/DDBJ whole genome shotgun (WGS) entry which is preliminary data.</text>
</comment>
<dbReference type="InterPro" id="IPR036737">
    <property type="entry name" value="OmpA-like_sf"/>
</dbReference>
<dbReference type="RefSeq" id="WP_035662814.1">
    <property type="nucleotide sequence ID" value="NZ_BAUV01000005.1"/>
</dbReference>
<keyword evidence="8" id="KW-1185">Reference proteome</keyword>
<dbReference type="PANTHER" id="PTHR30329">
    <property type="entry name" value="STATOR ELEMENT OF FLAGELLAR MOTOR COMPLEX"/>
    <property type="match status" value="1"/>
</dbReference>
<dbReference type="Proteomes" id="UP000018896">
    <property type="component" value="Unassembled WGS sequence"/>
</dbReference>
<dbReference type="Pfam" id="PF00691">
    <property type="entry name" value="OmpA"/>
    <property type="match status" value="1"/>
</dbReference>
<name>W4QR05_HALA3</name>
<evidence type="ECO:0000256" key="1">
    <source>
        <dbReference type="ARBA" id="ARBA00004442"/>
    </source>
</evidence>
<keyword evidence="3" id="KW-0998">Cell outer membrane</keyword>
<dbReference type="InterPro" id="IPR006664">
    <property type="entry name" value="OMP_bac"/>
</dbReference>
<evidence type="ECO:0000313" key="8">
    <source>
        <dbReference type="Proteomes" id="UP000018896"/>
    </source>
</evidence>
<evidence type="ECO:0000256" key="5">
    <source>
        <dbReference type="SAM" id="Phobius"/>
    </source>
</evidence>
<evidence type="ECO:0000256" key="4">
    <source>
        <dbReference type="PROSITE-ProRule" id="PRU00473"/>
    </source>
</evidence>
<gene>
    <name evidence="7" type="ORF">JCM9157_1106</name>
</gene>
<dbReference type="CDD" id="cd07185">
    <property type="entry name" value="OmpA_C-like"/>
    <property type="match status" value="1"/>
</dbReference>
<keyword evidence="5" id="KW-1133">Transmembrane helix</keyword>
<dbReference type="PANTHER" id="PTHR30329:SF21">
    <property type="entry name" value="LIPOPROTEIN YIAD-RELATED"/>
    <property type="match status" value="1"/>
</dbReference>
<dbReference type="PROSITE" id="PS51123">
    <property type="entry name" value="OMPA_2"/>
    <property type="match status" value="1"/>
</dbReference>
<evidence type="ECO:0000256" key="3">
    <source>
        <dbReference type="ARBA" id="ARBA00023237"/>
    </source>
</evidence>
<evidence type="ECO:0000313" key="7">
    <source>
        <dbReference type="EMBL" id="GAE34073.1"/>
    </source>
</evidence>
<feature type="transmembrane region" description="Helical" evidence="5">
    <location>
        <begin position="25"/>
        <end position="43"/>
    </location>
</feature>
<dbReference type="InterPro" id="IPR050330">
    <property type="entry name" value="Bact_OuterMem_StrucFunc"/>
</dbReference>